<feature type="domain" description="Amidohydrolase-related" evidence="2">
    <location>
        <begin position="44"/>
        <end position="241"/>
    </location>
</feature>
<dbReference type="GO" id="GO:0005737">
    <property type="term" value="C:cytoplasm"/>
    <property type="evidence" value="ECO:0007669"/>
    <property type="project" value="TreeGrafter"/>
</dbReference>
<dbReference type="GO" id="GO:0016787">
    <property type="term" value="F:hydrolase activity"/>
    <property type="evidence" value="ECO:0007669"/>
    <property type="project" value="InterPro"/>
</dbReference>
<reference evidence="3" key="1">
    <citation type="journal article" date="2021" name="PeerJ">
        <title>Extensive microbial diversity within the chicken gut microbiome revealed by metagenomics and culture.</title>
        <authorList>
            <person name="Gilroy R."/>
            <person name="Ravi A."/>
            <person name="Getino M."/>
            <person name="Pursley I."/>
            <person name="Horton D.L."/>
            <person name="Alikhan N.F."/>
            <person name="Baker D."/>
            <person name="Gharbi K."/>
            <person name="Hall N."/>
            <person name="Watson M."/>
            <person name="Adriaenssens E.M."/>
            <person name="Foster-Nyarko E."/>
            <person name="Jarju S."/>
            <person name="Secka A."/>
            <person name="Antonio M."/>
            <person name="Oren A."/>
            <person name="Chaudhuri R.R."/>
            <person name="La Ragione R."/>
            <person name="Hildebrand F."/>
            <person name="Pallen M.J."/>
        </authorList>
    </citation>
    <scope>NUCLEOTIDE SEQUENCE</scope>
    <source>
        <strain evidence="3">CHK198-12963</strain>
    </source>
</reference>
<dbReference type="Proteomes" id="UP000823863">
    <property type="component" value="Unassembled WGS sequence"/>
</dbReference>
<evidence type="ECO:0000313" key="3">
    <source>
        <dbReference type="EMBL" id="HJC67550.1"/>
    </source>
</evidence>
<keyword evidence="1" id="KW-0456">Lyase</keyword>
<gene>
    <name evidence="3" type="ORF">H9931_12705</name>
</gene>
<dbReference type="PANTHER" id="PTHR21240">
    <property type="entry name" value="2-AMINO-3-CARBOXYLMUCONATE-6-SEMIALDEHYDE DECARBOXYLASE"/>
    <property type="match status" value="1"/>
</dbReference>
<name>A0A9D2PWZ5_9FIRM</name>
<accession>A0A9D2PWZ5</accession>
<protein>
    <submittedName>
        <fullName evidence="3">Amidohydrolase</fullName>
    </submittedName>
</protein>
<reference evidence="3" key="2">
    <citation type="submission" date="2021-04" db="EMBL/GenBank/DDBJ databases">
        <authorList>
            <person name="Gilroy R."/>
        </authorList>
    </citation>
    <scope>NUCLEOTIDE SEQUENCE</scope>
    <source>
        <strain evidence="3">CHK198-12963</strain>
    </source>
</reference>
<evidence type="ECO:0000259" key="2">
    <source>
        <dbReference type="Pfam" id="PF04909"/>
    </source>
</evidence>
<dbReference type="EMBL" id="DWWB01000077">
    <property type="protein sequence ID" value="HJC67550.1"/>
    <property type="molecule type" value="Genomic_DNA"/>
</dbReference>
<dbReference type="GO" id="GO:0019748">
    <property type="term" value="P:secondary metabolic process"/>
    <property type="evidence" value="ECO:0007669"/>
    <property type="project" value="TreeGrafter"/>
</dbReference>
<dbReference type="GO" id="GO:0016831">
    <property type="term" value="F:carboxy-lyase activity"/>
    <property type="evidence" value="ECO:0007669"/>
    <property type="project" value="InterPro"/>
</dbReference>
<evidence type="ECO:0000313" key="4">
    <source>
        <dbReference type="Proteomes" id="UP000823863"/>
    </source>
</evidence>
<dbReference type="PANTHER" id="PTHR21240:SF28">
    <property type="entry name" value="ISO-OROTATE DECARBOXYLASE (EUROFUNG)"/>
    <property type="match status" value="1"/>
</dbReference>
<dbReference type="AlphaFoldDB" id="A0A9D2PWZ5"/>
<sequence>MIIDFHAHVERDLITKKYDIESIIQDMDANGIGVRMISTLKGKSIRDQNDAMISYVRQYPERLMACAVINPKEDDCIQEAERVSAVPEVKALEFNSWEYGFLPEEYEPHLEPIFDIAEQRGLPVKLFAGWGPRTMPQQWEKYIKRHPKLTFVILHIGGIDFGYGSIPFIASYDNVMCETSGQTEMQVLHEAFGKLPAEKFLFGSNYPNQITKCSIDTFQLLKLSENYRRKMFKENAEKLLSLNV</sequence>
<dbReference type="InterPro" id="IPR032466">
    <property type="entry name" value="Metal_Hydrolase"/>
</dbReference>
<organism evidence="3 4">
    <name type="scientific">Candidatus Enterocloster excrementigallinarum</name>
    <dbReference type="NCBI Taxonomy" id="2838558"/>
    <lineage>
        <taxon>Bacteria</taxon>
        <taxon>Bacillati</taxon>
        <taxon>Bacillota</taxon>
        <taxon>Clostridia</taxon>
        <taxon>Lachnospirales</taxon>
        <taxon>Lachnospiraceae</taxon>
        <taxon>Enterocloster</taxon>
    </lineage>
</organism>
<proteinExistence type="predicted"/>
<comment type="caution">
    <text evidence="3">The sequence shown here is derived from an EMBL/GenBank/DDBJ whole genome shotgun (WGS) entry which is preliminary data.</text>
</comment>
<evidence type="ECO:0000256" key="1">
    <source>
        <dbReference type="ARBA" id="ARBA00023239"/>
    </source>
</evidence>
<dbReference type="Pfam" id="PF04909">
    <property type="entry name" value="Amidohydro_2"/>
    <property type="match status" value="1"/>
</dbReference>
<dbReference type="SUPFAM" id="SSF51556">
    <property type="entry name" value="Metallo-dependent hydrolases"/>
    <property type="match status" value="1"/>
</dbReference>
<dbReference type="InterPro" id="IPR032465">
    <property type="entry name" value="ACMSD"/>
</dbReference>
<dbReference type="Gene3D" id="3.20.20.140">
    <property type="entry name" value="Metal-dependent hydrolases"/>
    <property type="match status" value="1"/>
</dbReference>
<dbReference type="InterPro" id="IPR006680">
    <property type="entry name" value="Amidohydro-rel"/>
</dbReference>